<proteinExistence type="inferred from homology"/>
<dbReference type="PROSITE" id="PS00217">
    <property type="entry name" value="SUGAR_TRANSPORT_2"/>
    <property type="match status" value="1"/>
</dbReference>
<protein>
    <recommendedName>
        <fullName evidence="5">Solute carrier family 2, facilitated glucose transporter member 5</fullName>
    </recommendedName>
    <alternativeName>
        <fullName evidence="13">Fructose transporter</fullName>
    </alternativeName>
    <alternativeName>
        <fullName evidence="12">Glucose transporter type 5, small intestine</fullName>
    </alternativeName>
</protein>
<dbReference type="Gene3D" id="1.20.1250.20">
    <property type="entry name" value="MFS general substrate transporter like domains"/>
    <property type="match status" value="2"/>
</dbReference>
<dbReference type="InterPro" id="IPR020846">
    <property type="entry name" value="MFS_dom"/>
</dbReference>
<evidence type="ECO:0000256" key="11">
    <source>
        <dbReference type="ARBA" id="ARBA00023136"/>
    </source>
</evidence>
<dbReference type="GO" id="GO:0055056">
    <property type="term" value="F:D-glucose transmembrane transporter activity"/>
    <property type="evidence" value="ECO:0007669"/>
    <property type="project" value="TreeGrafter"/>
</dbReference>
<feature type="transmembrane region" description="Helical" evidence="16">
    <location>
        <begin position="647"/>
        <end position="669"/>
    </location>
</feature>
<sequence length="888" mass="99941">MLTRPLVLVTLISAFGSSVQYGYNAFVIFYPAKYIQNFYNETYRFRNVISIDHSLLKFQWGLTVAFFPFGGFCGTLLAGPLVDSIGRKATLLVNNLLAIIAAALVIATKPRHAHELLICSRFLVGVCAGIAFSVVPLYLAEIAPQNLRGALCTVADLSITFGSLLAEAIGFREVLGTEEGWPVLLSLTGIPALLQLLFLPFFPESPRFLLIQKKEEEKARQALKKLRCSDDVEQEMEQIQQEELADRKEKDMDVMKILYYPGLRWHVVSIAVLMAGQQLSGINAVHYYAKRIYLSSGVSDTIVWYISMALSLFLMVITTLVICIIETSGRRILLLTGFGVCIIAGLFLSMSLQLQKNIPTMAYLSVSFHTIFLIGQATGPNPVPSVLVAEYFLQTCRSTAFVVAGSIHWICKFLIIVTYLHMEVELEAYSFLFFWPFNIATILYIAKMIPETKGRSFLEIRRVLSRHLAPGGNCIVKSLEFGSWSSPPKSYGSRSRKGHRDYPKISQSGIFSCAVPLYLAEIAPRNLRGGIITMAVIAIGVGVLFSQILGLHEFLGSKRKWAILLSLTGILAVFQLLILPNFPESPRFLLIQRKNEEKARKVLRILRDKEDVEEEIEELHQEDIAEMEEKGLSVFSRLTYKGLRKQIISVILLIAGQQFSGVNAVYYYAETIYRTKWLNEYKARYISIVSSTFVLLTLLFVTYSVDSLGRRLLILVGFGTCSTFCVLLTISQELQMTVSWLSYVTYIFLIMLLIGHMIGPGPIPNIIIAELFLQSSRSTGIVLGGFVHWFLRIITGIMVFEVEIKVGSYSFLLFWPLCIAGFVFIFRNIPETKQSSFLQIRNLLAAQAIKRINVRGSQRRSNPFRRLDRGRRKKPKNITSNVPSVPEI</sequence>
<feature type="transmembrane region" description="Helical" evidence="16">
    <location>
        <begin position="257"/>
        <end position="282"/>
    </location>
</feature>
<dbReference type="Proteomes" id="UP000504612">
    <property type="component" value="Unplaced"/>
</dbReference>
<feature type="transmembrane region" description="Helical" evidence="16">
    <location>
        <begin position="400"/>
        <end position="422"/>
    </location>
</feature>
<dbReference type="InterPro" id="IPR005829">
    <property type="entry name" value="Sugar_transporter_CS"/>
</dbReference>
<reference evidence="19" key="1">
    <citation type="submission" date="2025-08" db="UniProtKB">
        <authorList>
            <consortium name="RefSeq"/>
        </authorList>
    </citation>
    <scope>IDENTIFICATION</scope>
</reference>
<evidence type="ECO:0000256" key="14">
    <source>
        <dbReference type="SAM" id="Coils"/>
    </source>
</evidence>
<comment type="catalytic activity">
    <reaction evidence="1">
        <text>D-fructose(out) = D-fructose(in)</text>
        <dbReference type="Rhea" id="RHEA:60372"/>
        <dbReference type="ChEBI" id="CHEBI:37721"/>
    </reaction>
</comment>
<keyword evidence="11 16" id="KW-0472">Membrane</keyword>
<evidence type="ECO:0000256" key="6">
    <source>
        <dbReference type="ARBA" id="ARBA00022448"/>
    </source>
</evidence>
<evidence type="ECO:0000259" key="17">
    <source>
        <dbReference type="PROSITE" id="PS50850"/>
    </source>
</evidence>
<dbReference type="GO" id="GO:0042383">
    <property type="term" value="C:sarcolemma"/>
    <property type="evidence" value="ECO:0007669"/>
    <property type="project" value="UniProtKB-SubCell"/>
</dbReference>
<dbReference type="InterPro" id="IPR036259">
    <property type="entry name" value="MFS_trans_sf"/>
</dbReference>
<dbReference type="GO" id="GO:0005353">
    <property type="term" value="F:fructose transmembrane transporter activity"/>
    <property type="evidence" value="ECO:0007669"/>
    <property type="project" value="UniProtKB-ARBA"/>
</dbReference>
<evidence type="ECO:0000256" key="16">
    <source>
        <dbReference type="SAM" id="Phobius"/>
    </source>
</evidence>
<dbReference type="SUPFAM" id="SSF103473">
    <property type="entry name" value="MFS general substrate transporter"/>
    <property type="match status" value="2"/>
</dbReference>
<evidence type="ECO:0000256" key="3">
    <source>
        <dbReference type="ARBA" id="ARBA00004651"/>
    </source>
</evidence>
<dbReference type="GO" id="GO:0046323">
    <property type="term" value="P:D-glucose import"/>
    <property type="evidence" value="ECO:0007669"/>
    <property type="project" value="TreeGrafter"/>
</dbReference>
<evidence type="ECO:0000313" key="19">
    <source>
        <dbReference type="RefSeq" id="XP_026544508.1"/>
    </source>
</evidence>
<comment type="subcellular location">
    <subcellularLocation>
        <location evidence="2">Cell membrane</location>
        <location evidence="2">Sarcolemma</location>
    </subcellularLocation>
    <subcellularLocation>
        <location evidence="3">Cell membrane</location>
        <topology evidence="3">Multi-pass membrane protein</topology>
    </subcellularLocation>
</comment>
<dbReference type="PRINTS" id="PR00171">
    <property type="entry name" value="SUGRTRNSPORT"/>
</dbReference>
<feature type="transmembrane region" description="Helical" evidence="16">
    <location>
        <begin position="120"/>
        <end position="139"/>
    </location>
</feature>
<name>A0A6J1VV72_9SAUR</name>
<evidence type="ECO:0000313" key="18">
    <source>
        <dbReference type="Proteomes" id="UP000504612"/>
    </source>
</evidence>
<evidence type="ECO:0000256" key="12">
    <source>
        <dbReference type="ARBA" id="ARBA00029961"/>
    </source>
</evidence>
<evidence type="ECO:0000256" key="13">
    <source>
        <dbReference type="ARBA" id="ARBA00031099"/>
    </source>
</evidence>
<feature type="transmembrane region" description="Helical" evidence="16">
    <location>
        <begin position="806"/>
        <end position="826"/>
    </location>
</feature>
<evidence type="ECO:0000256" key="15">
    <source>
        <dbReference type="SAM" id="MobiDB-lite"/>
    </source>
</evidence>
<dbReference type="InterPro" id="IPR005828">
    <property type="entry name" value="MFS_sugar_transport-like"/>
</dbReference>
<keyword evidence="14" id="KW-0175">Coiled coil</keyword>
<dbReference type="Pfam" id="PF00083">
    <property type="entry name" value="Sugar_tr"/>
    <property type="match status" value="2"/>
</dbReference>
<feature type="transmembrane region" description="Helical" evidence="16">
    <location>
        <begin position="685"/>
        <end position="705"/>
    </location>
</feature>
<keyword evidence="10 16" id="KW-1133">Transmembrane helix</keyword>
<keyword evidence="18" id="KW-1185">Reference proteome</keyword>
<evidence type="ECO:0000256" key="2">
    <source>
        <dbReference type="ARBA" id="ARBA00004135"/>
    </source>
</evidence>
<evidence type="ECO:0000256" key="10">
    <source>
        <dbReference type="ARBA" id="ARBA00022989"/>
    </source>
</evidence>
<dbReference type="PANTHER" id="PTHR23503">
    <property type="entry name" value="SOLUTE CARRIER FAMILY 2"/>
    <property type="match status" value="1"/>
</dbReference>
<comment type="similarity">
    <text evidence="4">Belongs to the major facilitator superfamily. Sugar transporter (TC 2.A.1.1) family. Glucose transporter subfamily.</text>
</comment>
<feature type="coiled-coil region" evidence="14">
    <location>
        <begin position="595"/>
        <end position="629"/>
    </location>
</feature>
<dbReference type="KEGG" id="nss:113426367"/>
<keyword evidence="6" id="KW-0813">Transport</keyword>
<dbReference type="GO" id="GO:1990539">
    <property type="term" value="P:fructose import across plasma membrane"/>
    <property type="evidence" value="ECO:0007669"/>
    <property type="project" value="UniProtKB-ARBA"/>
</dbReference>
<feature type="transmembrane region" description="Helical" evidence="16">
    <location>
        <begin position="302"/>
        <end position="325"/>
    </location>
</feature>
<feature type="compositionally biased region" description="Polar residues" evidence="15">
    <location>
        <begin position="877"/>
        <end position="888"/>
    </location>
</feature>
<dbReference type="PROSITE" id="PS50850">
    <property type="entry name" value="MFS"/>
    <property type="match status" value="1"/>
</dbReference>
<feature type="transmembrane region" description="Helical" evidence="16">
    <location>
        <begin position="428"/>
        <end position="446"/>
    </location>
</feature>
<evidence type="ECO:0000256" key="1">
    <source>
        <dbReference type="ARBA" id="ARBA00000590"/>
    </source>
</evidence>
<organism evidence="18 19">
    <name type="scientific">Notechis scutatus</name>
    <name type="common">mainland tiger snake</name>
    <dbReference type="NCBI Taxonomy" id="8663"/>
    <lineage>
        <taxon>Eukaryota</taxon>
        <taxon>Metazoa</taxon>
        <taxon>Chordata</taxon>
        <taxon>Craniata</taxon>
        <taxon>Vertebrata</taxon>
        <taxon>Euteleostomi</taxon>
        <taxon>Lepidosauria</taxon>
        <taxon>Squamata</taxon>
        <taxon>Bifurcata</taxon>
        <taxon>Unidentata</taxon>
        <taxon>Episquamata</taxon>
        <taxon>Toxicofera</taxon>
        <taxon>Serpentes</taxon>
        <taxon>Colubroidea</taxon>
        <taxon>Elapidae</taxon>
        <taxon>Hydrophiinae</taxon>
        <taxon>Notechis</taxon>
    </lineage>
</organism>
<keyword evidence="7" id="KW-1003">Cell membrane</keyword>
<evidence type="ECO:0000256" key="8">
    <source>
        <dbReference type="ARBA" id="ARBA00022597"/>
    </source>
</evidence>
<dbReference type="NCBIfam" id="TIGR00879">
    <property type="entry name" value="SP"/>
    <property type="match status" value="1"/>
</dbReference>
<feature type="transmembrane region" description="Helical" evidence="16">
    <location>
        <begin position="561"/>
        <end position="579"/>
    </location>
</feature>
<dbReference type="RefSeq" id="XP_026544508.1">
    <property type="nucleotide sequence ID" value="XM_026688723.1"/>
</dbReference>
<feature type="domain" description="Major facilitator superfamily (MFS) profile" evidence="17">
    <location>
        <begin position="10"/>
        <end position="453"/>
    </location>
</feature>
<feature type="transmembrane region" description="Helical" evidence="16">
    <location>
        <begin position="743"/>
        <end position="768"/>
    </location>
</feature>
<evidence type="ECO:0000256" key="7">
    <source>
        <dbReference type="ARBA" id="ARBA00022475"/>
    </source>
</evidence>
<evidence type="ECO:0000256" key="5">
    <source>
        <dbReference type="ARBA" id="ARBA00015973"/>
    </source>
</evidence>
<feature type="transmembrane region" description="Helical" evidence="16">
    <location>
        <begin position="531"/>
        <end position="549"/>
    </location>
</feature>
<gene>
    <name evidence="19" type="primary">LOC113426367</name>
</gene>
<keyword evidence="8" id="KW-0762">Sugar transport</keyword>
<dbReference type="AlphaFoldDB" id="A0A6J1VV72"/>
<feature type="transmembrane region" description="Helical" evidence="16">
    <location>
        <begin position="60"/>
        <end position="82"/>
    </location>
</feature>
<keyword evidence="9 16" id="KW-0812">Transmembrane</keyword>
<feature type="transmembrane region" description="Helical" evidence="16">
    <location>
        <begin position="332"/>
        <end position="354"/>
    </location>
</feature>
<dbReference type="GO" id="GO:0070837">
    <property type="term" value="P:dehydroascorbic acid transport"/>
    <property type="evidence" value="ECO:0007669"/>
    <property type="project" value="TreeGrafter"/>
</dbReference>
<feature type="transmembrane region" description="Helical" evidence="16">
    <location>
        <begin position="712"/>
        <end position="731"/>
    </location>
</feature>
<dbReference type="GeneID" id="113426367"/>
<feature type="transmembrane region" description="Helical" evidence="16">
    <location>
        <begin position="89"/>
        <end position="108"/>
    </location>
</feature>
<feature type="transmembrane region" description="Helical" evidence="16">
    <location>
        <begin position="780"/>
        <end position="800"/>
    </location>
</feature>
<feature type="transmembrane region" description="Helical" evidence="16">
    <location>
        <begin position="183"/>
        <end position="202"/>
    </location>
</feature>
<feature type="region of interest" description="Disordered" evidence="15">
    <location>
        <begin position="857"/>
        <end position="888"/>
    </location>
</feature>
<accession>A0A6J1VV72</accession>
<dbReference type="InterPro" id="IPR003663">
    <property type="entry name" value="Sugar/inositol_transpt"/>
</dbReference>
<dbReference type="FunFam" id="1.20.1250.20:FF:001511">
    <property type="entry name" value="Solute carrier family 2, facilitated glucose transporter member 5"/>
    <property type="match status" value="2"/>
</dbReference>
<evidence type="ECO:0000256" key="4">
    <source>
        <dbReference type="ARBA" id="ARBA00007004"/>
    </source>
</evidence>
<dbReference type="PANTHER" id="PTHR23503:SF32">
    <property type="entry name" value="SOLUTE CARRIER FAMILY 2, FACILITATED GLUCOSE TRANSPORTER MEMBER 5"/>
    <property type="match status" value="1"/>
</dbReference>
<dbReference type="InterPro" id="IPR045263">
    <property type="entry name" value="GLUT"/>
</dbReference>
<evidence type="ECO:0000256" key="9">
    <source>
        <dbReference type="ARBA" id="ARBA00022692"/>
    </source>
</evidence>
<feature type="transmembrane region" description="Helical" evidence="16">
    <location>
        <begin position="151"/>
        <end position="171"/>
    </location>
</feature>